<dbReference type="Proteomes" id="UP000256297">
    <property type="component" value="Chromosome CBM2589_b"/>
</dbReference>
<proteinExistence type="predicted"/>
<comment type="caution">
    <text evidence="1">The sequence shown here is derived from an EMBL/GenBank/DDBJ whole genome shotgun (WGS) entry which is preliminary data.</text>
</comment>
<protein>
    <submittedName>
        <fullName evidence="1">Uncharacterized protein</fullName>
    </submittedName>
</protein>
<organism evidence="1">
    <name type="scientific">Cupriavidus taiwanensis</name>
    <dbReference type="NCBI Taxonomy" id="164546"/>
    <lineage>
        <taxon>Bacteria</taxon>
        <taxon>Pseudomonadati</taxon>
        <taxon>Pseudomonadota</taxon>
        <taxon>Betaproteobacteria</taxon>
        <taxon>Burkholderiales</taxon>
        <taxon>Burkholderiaceae</taxon>
        <taxon>Cupriavidus</taxon>
    </lineage>
</organism>
<reference evidence="1" key="1">
    <citation type="submission" date="2018-01" db="EMBL/GenBank/DDBJ databases">
        <authorList>
            <person name="Clerissi C."/>
        </authorList>
    </citation>
    <scope>NUCLEOTIDE SEQUENCE</scope>
    <source>
        <strain evidence="1">Cupriavidus taiwanensis STM 3521</strain>
    </source>
</reference>
<dbReference type="EMBL" id="OFSP01000004">
    <property type="protein sequence ID" value="SOY44383.1"/>
    <property type="molecule type" value="Genomic_DNA"/>
</dbReference>
<accession>A0A375BH57</accession>
<name>A0A375BH57_9BURK</name>
<gene>
    <name evidence="1" type="ORF">CBM2589_B120346</name>
</gene>
<sequence length="87" mass="8867">MGLPAALTFCSDAVTSPGVGGLRAWGSFSASYVGVAGAYPVMDDMPAPPTESLAKNPKSACSAVNGVDRLARGFEHHPARTAKCAFP</sequence>
<evidence type="ECO:0000313" key="1">
    <source>
        <dbReference type="EMBL" id="SOY44383.1"/>
    </source>
</evidence>
<dbReference type="AlphaFoldDB" id="A0A375BH57"/>